<name>A0A9W9CV00_9PEZI</name>
<reference evidence="2" key="1">
    <citation type="submission" date="2022-10" db="EMBL/GenBank/DDBJ databases">
        <title>Tapping the CABI collections for fungal endophytes: first genome assemblies for Collariella, Neodidymelliopsis, Ascochyta clinopodiicola, Didymella pomorum, Didymosphaeria variabile, Neocosmospora piperis and Neocucurbitaria cava.</title>
        <authorList>
            <person name="Hill R."/>
        </authorList>
    </citation>
    <scope>NUCLEOTIDE SEQUENCE</scope>
    <source>
        <strain evidence="2">IMI 355082</strain>
    </source>
</reference>
<dbReference type="Proteomes" id="UP001140453">
    <property type="component" value="Unassembled WGS sequence"/>
</dbReference>
<keyword evidence="3" id="KW-1185">Reference proteome</keyword>
<proteinExistence type="predicted"/>
<gene>
    <name evidence="2" type="ORF">N0V93_006734</name>
</gene>
<feature type="compositionally biased region" description="Polar residues" evidence="1">
    <location>
        <begin position="185"/>
        <end position="200"/>
    </location>
</feature>
<evidence type="ECO:0000313" key="3">
    <source>
        <dbReference type="Proteomes" id="UP001140453"/>
    </source>
</evidence>
<feature type="compositionally biased region" description="Polar residues" evidence="1">
    <location>
        <begin position="61"/>
        <end position="72"/>
    </location>
</feature>
<evidence type="ECO:0000313" key="2">
    <source>
        <dbReference type="EMBL" id="KAJ4389269.1"/>
    </source>
</evidence>
<evidence type="ECO:0000256" key="1">
    <source>
        <dbReference type="SAM" id="MobiDB-lite"/>
    </source>
</evidence>
<feature type="region of interest" description="Disordered" evidence="1">
    <location>
        <begin position="1"/>
        <end position="99"/>
    </location>
</feature>
<dbReference type="EMBL" id="JAPEVB010000004">
    <property type="protein sequence ID" value="KAJ4389269.1"/>
    <property type="molecule type" value="Genomic_DNA"/>
</dbReference>
<feature type="region of interest" description="Disordered" evidence="1">
    <location>
        <begin position="177"/>
        <end position="200"/>
    </location>
</feature>
<accession>A0A9W9CV00</accession>
<dbReference type="AlphaFoldDB" id="A0A9W9CV00"/>
<sequence>MDTSPPSSSFASVPSNRNRNPKTPDFNSLRSSAMRKLHSGNSLSSSDADKSTKAVHCVAQQLASPESPSRSTGEAAKLLAGHKSPKGKEVDRNMFGNDSQRTRIPASIPLLHLSPEQHVMLQEGRSAAQDLAKGRFREMLEENVGEMGDFPEATFPTFPSGSNSQEQGETLATTKAVASLREGDSSTPKPTLSTTDFSQSQRHEREVKLLVSTLNFDQCTQFAKRAYYCGPPGKWALFDEFGSQEVSLITNVSSEFARKAFSYLTGKRLFTLKAKPLCVMYIEPRNGGEVLIRGLSMAAGPLGNGRRSTMLMRKLCDFLGDFEM</sequence>
<protein>
    <submittedName>
        <fullName evidence="2">Uncharacterized protein</fullName>
    </submittedName>
</protein>
<organism evidence="2 3">
    <name type="scientific">Gnomoniopsis smithogilvyi</name>
    <dbReference type="NCBI Taxonomy" id="1191159"/>
    <lineage>
        <taxon>Eukaryota</taxon>
        <taxon>Fungi</taxon>
        <taxon>Dikarya</taxon>
        <taxon>Ascomycota</taxon>
        <taxon>Pezizomycotina</taxon>
        <taxon>Sordariomycetes</taxon>
        <taxon>Sordariomycetidae</taxon>
        <taxon>Diaporthales</taxon>
        <taxon>Gnomoniaceae</taxon>
        <taxon>Gnomoniopsis</taxon>
    </lineage>
</organism>
<feature type="compositionally biased region" description="Low complexity" evidence="1">
    <location>
        <begin position="1"/>
        <end position="15"/>
    </location>
</feature>
<comment type="caution">
    <text evidence="2">The sequence shown here is derived from an EMBL/GenBank/DDBJ whole genome shotgun (WGS) entry which is preliminary data.</text>
</comment>